<organism evidence="19">
    <name type="scientific">Bubo bubo</name>
    <name type="common">Eurasian eagle-owl</name>
    <name type="synonym">Strix bubo</name>
    <dbReference type="NCBI Taxonomy" id="30461"/>
    <lineage>
        <taxon>Eukaryota</taxon>
        <taxon>Metazoa</taxon>
        <taxon>Chordata</taxon>
        <taxon>Craniata</taxon>
        <taxon>Vertebrata</taxon>
        <taxon>Euteleostomi</taxon>
        <taxon>Archelosauria</taxon>
        <taxon>Archosauria</taxon>
        <taxon>Dinosauria</taxon>
        <taxon>Saurischia</taxon>
        <taxon>Theropoda</taxon>
        <taxon>Coelurosauria</taxon>
        <taxon>Aves</taxon>
        <taxon>Neognathae</taxon>
        <taxon>Neoaves</taxon>
        <taxon>Telluraves</taxon>
        <taxon>Strigiformes</taxon>
        <taxon>Strigidae</taxon>
        <taxon>Bubo</taxon>
    </lineage>
</organism>
<dbReference type="GO" id="GO:0030964">
    <property type="term" value="C:NADH dehydrogenase complex"/>
    <property type="evidence" value="ECO:0007669"/>
    <property type="project" value="TreeGrafter"/>
</dbReference>
<reference evidence="21" key="4">
    <citation type="submission" date="2019-06" db="EMBL/GenBank/DDBJ databases">
        <title>DNAmark project.</title>
        <authorList>
            <person name="Margaryan A."/>
        </authorList>
    </citation>
    <scope>NUCLEOTIDE SEQUENCE</scope>
    <source>
        <strain evidence="21">DM201</strain>
    </source>
</reference>
<keyword evidence="11 17" id="KW-0520">NAD</keyword>
<keyword evidence="9 17" id="KW-0249">Electron transport</keyword>
<comment type="subcellular location">
    <subcellularLocation>
        <location evidence="17">Mitochondrion inner membrane</location>
        <topology evidence="17">Multi-pass membrane protein</topology>
    </subcellularLocation>
    <subcellularLocation>
        <location evidence="1">Mitochondrion membrane</location>
        <topology evidence="1">Multi-pass membrane protein</topology>
    </subcellularLocation>
</comment>
<evidence type="ECO:0000256" key="7">
    <source>
        <dbReference type="ARBA" id="ARBA00022692"/>
    </source>
</evidence>
<name>A0A060PYD9_BUBBB</name>
<evidence type="ECO:0000256" key="17">
    <source>
        <dbReference type="RuleBase" id="RU004419"/>
    </source>
</evidence>
<reference evidence="19" key="1">
    <citation type="submission" date="2014-03" db="EMBL/GenBank/DDBJ databases">
        <title>Complete mitochondrial genome of Eagle Owl (Bubo bubo, Strigiformes; Strigidae) from China.</title>
        <authorList>
            <person name="Punhal L.K."/>
            <person name="Younis L."/>
            <person name="Yan Z."/>
            <person name="Xiaowen S."/>
        </authorList>
    </citation>
    <scope>NUCLEOTIDE SEQUENCE</scope>
</reference>
<evidence type="ECO:0000256" key="8">
    <source>
        <dbReference type="ARBA" id="ARBA00022967"/>
    </source>
</evidence>
<dbReference type="EMBL" id="MK656286">
    <property type="protein sequence ID" value="QFQ52345.1"/>
    <property type="molecule type" value="Genomic_DNA"/>
</dbReference>
<dbReference type="GO" id="GO:0008137">
    <property type="term" value="F:NADH dehydrogenase (ubiquinone) activity"/>
    <property type="evidence" value="ECO:0007669"/>
    <property type="project" value="UniProtKB-EC"/>
</dbReference>
<reference evidence="18" key="2">
    <citation type="journal article" date="2018" name="Gene">
        <title>Evolutionary progression of mitochondrial gene rearrangements and phylogenetic relationships in Strigidae (Strigiformes).</title>
        <authorList>
            <person name="Kang H."/>
            <person name="Li B."/>
            <person name="Ma X."/>
            <person name="Xu Y."/>
        </authorList>
    </citation>
    <scope>NUCLEOTIDE SEQUENCE</scope>
    <source>
        <strain evidence="18">D166</strain>
        <tissue evidence="18">Muscle</tissue>
    </source>
</reference>
<reference evidence="22" key="5">
    <citation type="submission" date="2019-07" db="EMBL/GenBank/DDBJ databases">
        <title>Complete mitochondrial genome of Bird.</title>
        <authorList>
            <person name="Ren Z."/>
        </authorList>
    </citation>
    <scope>NUCLEOTIDE SEQUENCE</scope>
</reference>
<dbReference type="PANTHER" id="PTHR11434:SF0">
    <property type="entry name" value="NADH-UBIQUINONE OXIDOREDUCTASE CHAIN 4L"/>
    <property type="match status" value="1"/>
</dbReference>
<protein>
    <recommendedName>
        <fullName evidence="4 17">NADH-ubiquinone oxidoreductase chain 4L</fullName>
        <ecNumber evidence="3 17">7.1.1.2</ecNumber>
    </recommendedName>
</protein>
<dbReference type="EMBL" id="MK656276">
    <property type="protein sequence ID" value="QFQ52215.1"/>
    <property type="molecule type" value="Genomic_DNA"/>
</dbReference>
<dbReference type="AlphaFoldDB" id="A0A060PYD9"/>
<dbReference type="EMBL" id="MK656285">
    <property type="protein sequence ID" value="QFQ52332.1"/>
    <property type="molecule type" value="Genomic_DNA"/>
</dbReference>
<evidence type="ECO:0000256" key="14">
    <source>
        <dbReference type="ARBA" id="ARBA00023136"/>
    </source>
</evidence>
<keyword evidence="8 17" id="KW-1278">Translocase</keyword>
<keyword evidence="5 17" id="KW-0813">Transport</keyword>
<comment type="function">
    <text evidence="15">Core subunit of the mitochondrial membrane respiratory chain NADH dehydrogenase (Complex I) which catalyzes electron transfer from NADH through the respiratory chain, using ubiquinone as an electron acceptor. Part of the enzyme membrane arm which is embedded in the lipid bilayer and involved in proton translocation.</text>
</comment>
<feature type="transmembrane region" description="Helical" evidence="17">
    <location>
        <begin position="61"/>
        <end position="80"/>
    </location>
</feature>
<dbReference type="InterPro" id="IPR001133">
    <property type="entry name" value="NADH_UbQ_OxRdtase_chain4L/K"/>
</dbReference>
<dbReference type="EMBL" id="AB918148">
    <property type="protein sequence ID" value="BAP00753.1"/>
    <property type="molecule type" value="Genomic_DNA"/>
</dbReference>
<evidence type="ECO:0000256" key="9">
    <source>
        <dbReference type="ARBA" id="ARBA00022982"/>
    </source>
</evidence>
<dbReference type="EMBL" id="MK656278">
    <property type="protein sequence ID" value="QFQ52241.1"/>
    <property type="molecule type" value="Genomic_DNA"/>
</dbReference>
<dbReference type="EMBL" id="MK656287">
    <property type="protein sequence ID" value="QFQ52358.1"/>
    <property type="molecule type" value="Genomic_DNA"/>
</dbReference>
<evidence type="ECO:0000256" key="2">
    <source>
        <dbReference type="ARBA" id="ARBA00010519"/>
    </source>
</evidence>
<keyword evidence="17" id="KW-0999">Mitochondrion inner membrane</keyword>
<evidence type="ECO:0000313" key="18">
    <source>
        <dbReference type="EMBL" id="AWM99539.1"/>
    </source>
</evidence>
<keyword evidence="6 17" id="KW-0679">Respiratory chain</keyword>
<evidence type="ECO:0000256" key="15">
    <source>
        <dbReference type="ARBA" id="ARBA00043911"/>
    </source>
</evidence>
<gene>
    <name evidence="19" type="primary">ND4L</name>
</gene>
<feature type="transmembrane region" description="Helical" evidence="17">
    <location>
        <begin position="29"/>
        <end position="49"/>
    </location>
</feature>
<keyword evidence="14 17" id="KW-0472">Membrane</keyword>
<dbReference type="EMBL" id="MK656279">
    <property type="protein sequence ID" value="QFQ52254.1"/>
    <property type="molecule type" value="Genomic_DNA"/>
</dbReference>
<sequence length="98" mass="10636">MPFLHLSFYSTFTLSALGLAFHRTHLVSALLCLESMMLAMYVALSAWPVTTQTSSSTLMPMLMLAFSACEAGTGLAMLVASTRTHGSDHLHNLNLLQC</sequence>
<keyword evidence="13 17" id="KW-0496">Mitochondrion</keyword>
<evidence type="ECO:0000313" key="22">
    <source>
        <dbReference type="EMBL" id="QIH96779.1"/>
    </source>
</evidence>
<dbReference type="GO" id="GO:0042773">
    <property type="term" value="P:ATP synthesis coupled electron transport"/>
    <property type="evidence" value="ECO:0007669"/>
    <property type="project" value="UniProtKB-UniRule"/>
</dbReference>
<evidence type="ECO:0000256" key="16">
    <source>
        <dbReference type="ARBA" id="ARBA00048769"/>
    </source>
</evidence>
<geneLocation type="mitochondrion" evidence="19"/>
<dbReference type="EC" id="7.1.1.2" evidence="3 17"/>
<dbReference type="EMBL" id="MG681083">
    <property type="protein sequence ID" value="AWM99539.1"/>
    <property type="molecule type" value="Genomic_DNA"/>
</dbReference>
<dbReference type="InterPro" id="IPR039428">
    <property type="entry name" value="NUOK/Mnh_C1-like"/>
</dbReference>
<dbReference type="GeneID" id="37544111"/>
<dbReference type="EMBL" id="MK656282">
    <property type="protein sequence ID" value="QFQ52293.1"/>
    <property type="molecule type" value="Genomic_DNA"/>
</dbReference>
<evidence type="ECO:0000256" key="10">
    <source>
        <dbReference type="ARBA" id="ARBA00022989"/>
    </source>
</evidence>
<dbReference type="FunFam" id="1.10.287.3510:FF:000002">
    <property type="entry name" value="NADH-ubiquinone oxidoreductase chain 4L"/>
    <property type="match status" value="1"/>
</dbReference>
<evidence type="ECO:0000256" key="1">
    <source>
        <dbReference type="ARBA" id="ARBA00004225"/>
    </source>
</evidence>
<dbReference type="EMBL" id="MK656273">
    <property type="protein sequence ID" value="QFQ52176.1"/>
    <property type="molecule type" value="Genomic_DNA"/>
</dbReference>
<dbReference type="CTD" id="4539"/>
<evidence type="ECO:0000256" key="13">
    <source>
        <dbReference type="ARBA" id="ARBA00023128"/>
    </source>
</evidence>
<keyword evidence="7 17" id="KW-0812">Transmembrane</keyword>
<accession>A0A060PYD9</accession>
<evidence type="ECO:0000256" key="4">
    <source>
        <dbReference type="ARBA" id="ARBA00016612"/>
    </source>
</evidence>
<dbReference type="GO" id="GO:0016651">
    <property type="term" value="F:oxidoreductase activity, acting on NAD(P)H"/>
    <property type="evidence" value="ECO:0007669"/>
    <property type="project" value="InterPro"/>
</dbReference>
<dbReference type="EMBL" id="MK656277">
    <property type="protein sequence ID" value="QFQ52228.1"/>
    <property type="molecule type" value="Genomic_DNA"/>
</dbReference>
<dbReference type="EMBL" id="MK656275">
    <property type="protein sequence ID" value="QFQ52202.1"/>
    <property type="molecule type" value="Genomic_DNA"/>
</dbReference>
<evidence type="ECO:0000256" key="5">
    <source>
        <dbReference type="ARBA" id="ARBA00022448"/>
    </source>
</evidence>
<dbReference type="Gene3D" id="1.10.287.3510">
    <property type="match status" value="1"/>
</dbReference>
<dbReference type="EMBL" id="MK656283">
    <property type="protein sequence ID" value="QFQ52306.1"/>
    <property type="molecule type" value="Genomic_DNA"/>
</dbReference>
<reference evidence="20" key="3">
    <citation type="submission" date="2019-03" db="EMBL/GenBank/DDBJ databases">
        <title>Phylogenetic relationship and genetic diversity in Eurasia eagle owl bubo populations from China.</title>
        <authorList>
            <person name="Meng M."/>
        </authorList>
    </citation>
    <scope>NUCLEOTIDE SEQUENCE</scope>
</reference>
<evidence type="ECO:0000313" key="20">
    <source>
        <dbReference type="EMBL" id="QFQ52176.1"/>
    </source>
</evidence>
<dbReference type="RefSeq" id="YP_009504825.1">
    <property type="nucleotide sequence ID" value="NC_038219.1"/>
</dbReference>
<feature type="transmembrane region" description="Helical" evidence="17">
    <location>
        <begin position="6"/>
        <end position="22"/>
    </location>
</feature>
<dbReference type="EMBL" id="MN122921">
    <property type="protein sequence ID" value="QHI42690.1"/>
    <property type="molecule type" value="Genomic_DNA"/>
</dbReference>
<keyword evidence="10 17" id="KW-1133">Transmembrane helix</keyword>
<evidence type="ECO:0000256" key="6">
    <source>
        <dbReference type="ARBA" id="ARBA00022660"/>
    </source>
</evidence>
<dbReference type="EMBL" id="MK656274">
    <property type="protein sequence ID" value="QFQ52189.1"/>
    <property type="molecule type" value="Genomic_DNA"/>
</dbReference>
<dbReference type="Pfam" id="PF00420">
    <property type="entry name" value="Oxidored_q2"/>
    <property type="match status" value="1"/>
</dbReference>
<dbReference type="EMBL" id="MK656284">
    <property type="protein sequence ID" value="QFQ52319.1"/>
    <property type="molecule type" value="Genomic_DNA"/>
</dbReference>
<evidence type="ECO:0000313" key="21">
    <source>
        <dbReference type="EMBL" id="QHI42690.1"/>
    </source>
</evidence>
<comment type="similarity">
    <text evidence="2 17">Belongs to the complex I subunit 4L family.</text>
</comment>
<dbReference type="GO" id="GO:1902495">
    <property type="term" value="C:transmembrane transporter complex"/>
    <property type="evidence" value="ECO:0007669"/>
    <property type="project" value="UniProtKB-ARBA"/>
</dbReference>
<evidence type="ECO:0000256" key="11">
    <source>
        <dbReference type="ARBA" id="ARBA00023027"/>
    </source>
</evidence>
<dbReference type="EMBL" id="MK656280">
    <property type="protein sequence ID" value="QFQ52267.1"/>
    <property type="molecule type" value="Genomic_DNA"/>
</dbReference>
<evidence type="ECO:0000313" key="19">
    <source>
        <dbReference type="EMBL" id="BAP00753.1"/>
    </source>
</evidence>
<evidence type="ECO:0000256" key="12">
    <source>
        <dbReference type="ARBA" id="ARBA00023075"/>
    </source>
</evidence>
<keyword evidence="12 17" id="KW-0830">Ubiquinone</keyword>
<comment type="catalytic activity">
    <reaction evidence="16">
        <text>a ubiquinone + NADH + 5 H(+)(in) = a ubiquinol + NAD(+) + 4 H(+)(out)</text>
        <dbReference type="Rhea" id="RHEA:29091"/>
        <dbReference type="Rhea" id="RHEA-COMP:9565"/>
        <dbReference type="Rhea" id="RHEA-COMP:9566"/>
        <dbReference type="ChEBI" id="CHEBI:15378"/>
        <dbReference type="ChEBI" id="CHEBI:16389"/>
        <dbReference type="ChEBI" id="CHEBI:17976"/>
        <dbReference type="ChEBI" id="CHEBI:57540"/>
        <dbReference type="ChEBI" id="CHEBI:57945"/>
        <dbReference type="EC" id="7.1.1.2"/>
    </reaction>
    <physiologicalReaction direction="left-to-right" evidence="16">
        <dbReference type="Rhea" id="RHEA:29092"/>
    </physiologicalReaction>
</comment>
<dbReference type="EMBL" id="MN206975">
    <property type="protein sequence ID" value="QIH96779.1"/>
    <property type="molecule type" value="Genomic_DNA"/>
</dbReference>
<proteinExistence type="inferred from homology"/>
<dbReference type="GO" id="GO:0005743">
    <property type="term" value="C:mitochondrial inner membrane"/>
    <property type="evidence" value="ECO:0007669"/>
    <property type="project" value="UniProtKB-SubCell"/>
</dbReference>
<dbReference type="PANTHER" id="PTHR11434">
    <property type="entry name" value="NADH-UBIQUINONE OXIDOREDUCTASE SUBUNIT ND4L"/>
    <property type="match status" value="1"/>
</dbReference>
<dbReference type="GO" id="GO:0098803">
    <property type="term" value="C:respiratory chain complex"/>
    <property type="evidence" value="ECO:0007669"/>
    <property type="project" value="UniProtKB-ARBA"/>
</dbReference>
<evidence type="ECO:0000256" key="3">
    <source>
        <dbReference type="ARBA" id="ARBA00012944"/>
    </source>
</evidence>